<reference evidence="2" key="2">
    <citation type="journal article" date="2022" name="Res Sq">
        <title>Comparative Genomics Reveals Insights into the Divergent Evolution of Astigmatic Mites and Household Pest Adaptations.</title>
        <authorList>
            <person name="Xiong Q."/>
            <person name="Wan A.T.-Y."/>
            <person name="Liu X.-Y."/>
            <person name="Fung C.S.-H."/>
            <person name="Xiao X."/>
            <person name="Malainual N."/>
            <person name="Hou J."/>
            <person name="Wang L."/>
            <person name="Wang M."/>
            <person name="Yang K."/>
            <person name="Cui Y."/>
            <person name="Leung E."/>
            <person name="Nong W."/>
            <person name="Shin S.-K."/>
            <person name="Au S."/>
            <person name="Jeong K.Y."/>
            <person name="Chew F.T."/>
            <person name="Hui J."/>
            <person name="Leung T.F."/>
            <person name="Tungtrongchitr A."/>
            <person name="Zhong N."/>
            <person name="Liu Z."/>
            <person name="Tsui S."/>
        </authorList>
    </citation>
    <scope>NUCLEOTIDE SEQUENCE</scope>
    <source>
        <strain evidence="2">Derf</strain>
        <tissue evidence="2">Whole organism</tissue>
    </source>
</reference>
<reference evidence="2" key="1">
    <citation type="submission" date="2013-05" db="EMBL/GenBank/DDBJ databases">
        <authorList>
            <person name="Yim A.K.Y."/>
            <person name="Chan T.F."/>
            <person name="Ji K.M."/>
            <person name="Liu X.Y."/>
            <person name="Zhou J.W."/>
            <person name="Li R.Q."/>
            <person name="Yang K.Y."/>
            <person name="Li J."/>
            <person name="Li M."/>
            <person name="Law P.T.W."/>
            <person name="Wu Y.L."/>
            <person name="Cai Z.L."/>
            <person name="Qin H."/>
            <person name="Bao Y."/>
            <person name="Leung R.K.K."/>
            <person name="Ng P.K.S."/>
            <person name="Zou J."/>
            <person name="Zhong X.J."/>
            <person name="Ran P.X."/>
            <person name="Zhong N.S."/>
            <person name="Liu Z.G."/>
            <person name="Tsui S.K.W."/>
        </authorList>
    </citation>
    <scope>NUCLEOTIDE SEQUENCE</scope>
    <source>
        <strain evidence="2">Derf</strain>
        <tissue evidence="2">Whole organism</tissue>
    </source>
</reference>
<dbReference type="Proteomes" id="UP000790347">
    <property type="component" value="Unassembled WGS sequence"/>
</dbReference>
<evidence type="ECO:0000313" key="3">
    <source>
        <dbReference type="Proteomes" id="UP000790347"/>
    </source>
</evidence>
<protein>
    <submittedName>
        <fullName evidence="2">Uncharacterized protein</fullName>
    </submittedName>
</protein>
<feature type="compositionally biased region" description="Basic and acidic residues" evidence="1">
    <location>
        <begin position="400"/>
        <end position="414"/>
    </location>
</feature>
<feature type="compositionally biased region" description="Basic and acidic residues" evidence="1">
    <location>
        <begin position="423"/>
        <end position="439"/>
    </location>
</feature>
<feature type="compositionally biased region" description="Low complexity" evidence="1">
    <location>
        <begin position="442"/>
        <end position="453"/>
    </location>
</feature>
<feature type="non-terminal residue" evidence="2">
    <location>
        <position position="1"/>
    </location>
</feature>
<name>A0A922L1D4_DERFA</name>
<dbReference type="EMBL" id="ASGP02000005">
    <property type="protein sequence ID" value="KAH9506437.1"/>
    <property type="molecule type" value="Genomic_DNA"/>
</dbReference>
<feature type="region of interest" description="Disordered" evidence="1">
    <location>
        <begin position="473"/>
        <end position="507"/>
    </location>
</feature>
<accession>A0A922L1D4</accession>
<feature type="region of interest" description="Disordered" evidence="1">
    <location>
        <begin position="400"/>
        <end position="458"/>
    </location>
</feature>
<evidence type="ECO:0000313" key="2">
    <source>
        <dbReference type="EMBL" id="KAH9506437.1"/>
    </source>
</evidence>
<comment type="caution">
    <text evidence="2">The sequence shown here is derived from an EMBL/GenBank/DDBJ whole genome shotgun (WGS) entry which is preliminary data.</text>
</comment>
<feature type="region of interest" description="Disordered" evidence="1">
    <location>
        <begin position="570"/>
        <end position="605"/>
    </location>
</feature>
<proteinExistence type="predicted"/>
<dbReference type="AlphaFoldDB" id="A0A922L1D4"/>
<feature type="compositionally biased region" description="Pro residues" evidence="1">
    <location>
        <begin position="591"/>
        <end position="602"/>
    </location>
</feature>
<organism evidence="2 3">
    <name type="scientific">Dermatophagoides farinae</name>
    <name type="common">American house dust mite</name>
    <dbReference type="NCBI Taxonomy" id="6954"/>
    <lineage>
        <taxon>Eukaryota</taxon>
        <taxon>Metazoa</taxon>
        <taxon>Ecdysozoa</taxon>
        <taxon>Arthropoda</taxon>
        <taxon>Chelicerata</taxon>
        <taxon>Arachnida</taxon>
        <taxon>Acari</taxon>
        <taxon>Acariformes</taxon>
        <taxon>Sarcoptiformes</taxon>
        <taxon>Astigmata</taxon>
        <taxon>Psoroptidia</taxon>
        <taxon>Analgoidea</taxon>
        <taxon>Pyroglyphidae</taxon>
        <taxon>Dermatophagoidinae</taxon>
        <taxon>Dermatophagoides</taxon>
    </lineage>
</organism>
<evidence type="ECO:0000256" key="1">
    <source>
        <dbReference type="SAM" id="MobiDB-lite"/>
    </source>
</evidence>
<keyword evidence="3" id="KW-1185">Reference proteome</keyword>
<feature type="compositionally biased region" description="Low complexity" evidence="1">
    <location>
        <begin position="482"/>
        <end position="507"/>
    </location>
</feature>
<sequence>MMKKNSNHRLIRPSSTTSTTTTFIVEPKNLLPIVMEKNNSDIFHQNQYDDDKQANYQIVKKNNKTKHKTKMSPNLKQFSDLNVDLVFEDSVDVNTTHYNQTYNDDDDDDYDDGHNLGTIIMPLDSSESIDGPKSIVLPPPPPPESFPLNHYYSINNQPKKLTINAKSNEVDLRSKMFIMTKLIEPNTNRVIYTNHYNGTAFNHQLSDLVSSPITQSNSNTIQTLDDVEQRSQYLQTSNSGDHVLRPFVRRTTNHNNRRPVFNNQNNFNHLQYPEKLPDAQHHHHHRRNKNDNNEPQWSLPVIELKRLTRTESTMNQSSVVTPSSGRLMKLTTASPLIIENPINEPANQRDPMNSHQRLMMMMFHKRLPLLSNDEGFILTRPNVTDAGGMVEIIENNDNSLIDKRDDDDDRRLNDESNVNANRNQKEFKRRFGEMLEPPRGRNFNSFKMNNNNNRGLSKEDVSINDLELDDEFQPSRVNNSGQNNFHPKNVNQNNNNNKPSLQQQMMVSPPPQQQNKIIFNQQGFPQTLHQMMPLFFDKFMAQLSNGPPVAPSPPLPQSLHSNHIDNDIGDLDAPMERRLTGGGKQLSGAVQPPPQPPPPPPSSSIFANEIIPTGNEFDTNFPTTGGLVSWPKIFRFTDGRINLHDFEREKKRSRIKFSHKLGKSHPLFNIKRDSFLILHGGTFNQ</sequence>
<gene>
    <name evidence="2" type="ORF">DERF_011170</name>
</gene>